<dbReference type="Gene3D" id="2.70.170.10">
    <property type="entry name" value="Neurotransmitter-gated ion-channel ligand-binding domain"/>
    <property type="match status" value="1"/>
</dbReference>
<dbReference type="GO" id="GO:0005230">
    <property type="term" value="F:extracellular ligand-gated monoatomic ion channel activity"/>
    <property type="evidence" value="ECO:0007669"/>
    <property type="project" value="InterPro"/>
</dbReference>
<dbReference type="GO" id="GO:0004888">
    <property type="term" value="F:transmembrane signaling receptor activity"/>
    <property type="evidence" value="ECO:0007669"/>
    <property type="project" value="InterPro"/>
</dbReference>
<keyword evidence="1" id="KW-0812">Transmembrane</keyword>
<dbReference type="EMBL" id="UYRX01001365">
    <property type="protein sequence ID" value="VDK89356.1"/>
    <property type="molecule type" value="Genomic_DNA"/>
</dbReference>
<dbReference type="Pfam" id="PF02931">
    <property type="entry name" value="Neur_chan_LBD"/>
    <property type="match status" value="1"/>
</dbReference>
<name>A0A3P6TMK9_LITSI</name>
<dbReference type="GO" id="GO:0016020">
    <property type="term" value="C:membrane"/>
    <property type="evidence" value="ECO:0007669"/>
    <property type="project" value="InterPro"/>
</dbReference>
<keyword evidence="2" id="KW-0732">Signal</keyword>
<dbReference type="InterPro" id="IPR006202">
    <property type="entry name" value="Neur_chan_lig-bd"/>
</dbReference>
<feature type="transmembrane region" description="Helical" evidence="1">
    <location>
        <begin position="318"/>
        <end position="340"/>
    </location>
</feature>
<protein>
    <recommendedName>
        <fullName evidence="3">Neurotransmitter-gated ion-channel ligand-binding domain-containing protein</fullName>
    </recommendedName>
</protein>
<feature type="chain" id="PRO_5018132429" description="Neurotransmitter-gated ion-channel ligand-binding domain-containing protein" evidence="2">
    <location>
        <begin position="18"/>
        <end position="454"/>
    </location>
</feature>
<proteinExistence type="predicted"/>
<accession>A0A3P6TMK9</accession>
<dbReference type="Proteomes" id="UP000277928">
    <property type="component" value="Unassembled WGS sequence"/>
</dbReference>
<dbReference type="InterPro" id="IPR036734">
    <property type="entry name" value="Neur_chan_lig-bd_sf"/>
</dbReference>
<feature type="transmembrane region" description="Helical" evidence="1">
    <location>
        <begin position="430"/>
        <end position="453"/>
    </location>
</feature>
<keyword evidence="1" id="KW-0472">Membrane</keyword>
<feature type="signal peptide" evidence="2">
    <location>
        <begin position="1"/>
        <end position="17"/>
    </location>
</feature>
<evidence type="ECO:0000313" key="5">
    <source>
        <dbReference type="Proteomes" id="UP000277928"/>
    </source>
</evidence>
<organism evidence="4 5">
    <name type="scientific">Litomosoides sigmodontis</name>
    <name type="common">Filarial nematode worm</name>
    <dbReference type="NCBI Taxonomy" id="42156"/>
    <lineage>
        <taxon>Eukaryota</taxon>
        <taxon>Metazoa</taxon>
        <taxon>Ecdysozoa</taxon>
        <taxon>Nematoda</taxon>
        <taxon>Chromadorea</taxon>
        <taxon>Rhabditida</taxon>
        <taxon>Spirurina</taxon>
        <taxon>Spiruromorpha</taxon>
        <taxon>Filarioidea</taxon>
        <taxon>Onchocercidae</taxon>
        <taxon>Litomosoides</taxon>
    </lineage>
</organism>
<evidence type="ECO:0000259" key="3">
    <source>
        <dbReference type="Pfam" id="PF02931"/>
    </source>
</evidence>
<dbReference type="AlphaFoldDB" id="A0A3P6TMK9"/>
<reference evidence="4 5" key="1">
    <citation type="submission" date="2018-08" db="EMBL/GenBank/DDBJ databases">
        <authorList>
            <person name="Laetsch R D."/>
            <person name="Stevens L."/>
            <person name="Kumar S."/>
            <person name="Blaxter L. M."/>
        </authorList>
    </citation>
    <scope>NUCLEOTIDE SEQUENCE [LARGE SCALE GENOMIC DNA]</scope>
</reference>
<dbReference type="SUPFAM" id="SSF63712">
    <property type="entry name" value="Nicotinic receptor ligand binding domain-like"/>
    <property type="match status" value="1"/>
</dbReference>
<dbReference type="InterPro" id="IPR006201">
    <property type="entry name" value="Neur_channel"/>
</dbReference>
<sequence>MLAITIAILLRVIFVLAAKGDESSSAADESQNLRLDPIPSLFSLNTCQYLKNVSDIETLNRHQFEILEQCLYYYLAAEAQRKTQYFNAIHALAAFPPETIGLKGSRVRVLFQQITLQHFVMNEFLRELNINGYIIVFWDDNRLSWSEEQWKLKKLEINSVSHVWVPMLTAQTFDTALRNGDLMEIRRVSVNSNGTIRAIINFSLRTFCDDSDFKNFPNDVYKCCYQIEPHINQGGIQFIASGRPVFTDAKYFRDNGWYISGSTPTVQIMQDSQVPQFGFCLNLKRSAKSLDIELSLPNTVTSILFLLTPLLGQIHLQIFAKIFVLFLQFSTLQLFSALISPHLGSSASTPTILRFLEFATIINLLSISISITLWTCSKIRRNLPPWNWLIRTSELINKCICVFNSTDNCISLNENKVPARSNYQEDWTNAFIAIHGVAVFLLSFIFILGYLLLS</sequence>
<dbReference type="OrthoDB" id="5975154at2759"/>
<evidence type="ECO:0000313" key="4">
    <source>
        <dbReference type="EMBL" id="VDK89356.1"/>
    </source>
</evidence>
<evidence type="ECO:0000256" key="1">
    <source>
        <dbReference type="SAM" id="Phobius"/>
    </source>
</evidence>
<feature type="domain" description="Neurotransmitter-gated ion-channel ligand-binding" evidence="3">
    <location>
        <begin position="106"/>
        <end position="231"/>
    </location>
</feature>
<gene>
    <name evidence="4" type="ORF">NLS_LOCUS9105</name>
</gene>
<dbReference type="OMA" id="FCLNLKR"/>
<keyword evidence="1" id="KW-1133">Transmembrane helix</keyword>
<keyword evidence="5" id="KW-1185">Reference proteome</keyword>
<dbReference type="STRING" id="42156.A0A3P6TMK9"/>
<feature type="transmembrane region" description="Helical" evidence="1">
    <location>
        <begin position="352"/>
        <end position="374"/>
    </location>
</feature>
<dbReference type="PANTHER" id="PTHR18945">
    <property type="entry name" value="NEUROTRANSMITTER GATED ION CHANNEL"/>
    <property type="match status" value="1"/>
</dbReference>
<evidence type="ECO:0000256" key="2">
    <source>
        <dbReference type="SAM" id="SignalP"/>
    </source>
</evidence>